<dbReference type="InterPro" id="IPR023696">
    <property type="entry name" value="Ureohydrolase_dom_sf"/>
</dbReference>
<dbReference type="EC" id="3.5.3.1" evidence="2 13"/>
<evidence type="ECO:0000256" key="5">
    <source>
        <dbReference type="ARBA" id="ARBA00022503"/>
    </source>
</evidence>
<feature type="binding site" evidence="10">
    <location>
        <position position="233"/>
    </location>
    <ligand>
        <name>Mn(2+)</name>
        <dbReference type="ChEBI" id="CHEBI:29035"/>
        <label>1</label>
    </ligand>
</feature>
<evidence type="ECO:0000256" key="1">
    <source>
        <dbReference type="ARBA" id="ARBA00005098"/>
    </source>
</evidence>
<feature type="binding site" evidence="10">
    <location>
        <position position="235"/>
    </location>
    <ligand>
        <name>Mn(2+)</name>
        <dbReference type="ChEBI" id="CHEBI:29035"/>
        <label>1</label>
    </ligand>
</feature>
<dbReference type="GO" id="GO:0030145">
    <property type="term" value="F:manganese ion binding"/>
    <property type="evidence" value="ECO:0007669"/>
    <property type="project" value="TreeGrafter"/>
</dbReference>
<comment type="cofactor">
    <cofactor evidence="10 13">
        <name>Mn(2+)</name>
        <dbReference type="ChEBI" id="CHEBI:29035"/>
    </cofactor>
    <text evidence="10 13">Binds 2 manganese ions per subunit.</text>
</comment>
<keyword evidence="7 12" id="KW-0378">Hydrolase</keyword>
<accession>A0A0B6ZSF2</accession>
<dbReference type="GO" id="GO:0005634">
    <property type="term" value="C:nucleus"/>
    <property type="evidence" value="ECO:0007669"/>
    <property type="project" value="TreeGrafter"/>
</dbReference>
<dbReference type="Gene3D" id="3.40.800.10">
    <property type="entry name" value="Ureohydrolase domain"/>
    <property type="match status" value="1"/>
</dbReference>
<dbReference type="EMBL" id="HACG01023901">
    <property type="protein sequence ID" value="CEK70766.1"/>
    <property type="molecule type" value="Transcribed_RNA"/>
</dbReference>
<feature type="binding site" evidence="10">
    <location>
        <position position="127"/>
    </location>
    <ligand>
        <name>Mn(2+)</name>
        <dbReference type="ChEBI" id="CHEBI:29035"/>
        <label>1</label>
    </ligand>
</feature>
<sequence length="323" mass="35350">MPQQNREILGVIGFPFSKGQPRNGTEHGPNALREAGVITNLQALGKCVVDHGDVELETVSRDEPVKHIRNPRSVGLGNKKLSESVSKILKLNQAVLTLGGDHSMAIGSINGHAQVEPNLVVVWVDAHADINTPLTSTSGNIHGMPLSFLVKELEDYVPKTPGFEWCKPCISVRDIVYIGLRDVDPAERLIIEKFGIFSHSMQEVDKYGIKEVLERALNQVDPSGTRPIHLSFDVDAMDPSLTPATGTPVPGGLSLRECFYLAEEIANTGRLSVLDIAEVNPLLSTEEKRKLTVSTAVDVTTKFYGYQRQGNAPSDYELPRPQQ</sequence>
<name>A0A0B6ZSF2_9EUPU</name>
<evidence type="ECO:0000256" key="3">
    <source>
        <dbReference type="ARBA" id="ARBA00018123"/>
    </source>
</evidence>
<dbReference type="CDD" id="cd09989">
    <property type="entry name" value="Arginase"/>
    <property type="match status" value="1"/>
</dbReference>
<evidence type="ECO:0000256" key="11">
    <source>
        <dbReference type="PROSITE-ProRule" id="PRU00742"/>
    </source>
</evidence>
<gene>
    <name evidence="14" type="primary">ORF75557</name>
</gene>
<evidence type="ECO:0000256" key="8">
    <source>
        <dbReference type="ARBA" id="ARBA00023211"/>
    </source>
</evidence>
<evidence type="ECO:0000256" key="7">
    <source>
        <dbReference type="ARBA" id="ARBA00022801"/>
    </source>
</evidence>
<dbReference type="FunFam" id="3.40.800.10:FF:000005">
    <property type="entry name" value="Arginase"/>
    <property type="match status" value="1"/>
</dbReference>
<keyword evidence="5 13" id="KW-0056">Arginine metabolism</keyword>
<dbReference type="PROSITE" id="PS51409">
    <property type="entry name" value="ARGINASE_2"/>
    <property type="match status" value="1"/>
</dbReference>
<dbReference type="Pfam" id="PF00491">
    <property type="entry name" value="Arginase"/>
    <property type="match status" value="1"/>
</dbReference>
<dbReference type="GO" id="GO:0004053">
    <property type="term" value="F:arginase activity"/>
    <property type="evidence" value="ECO:0007669"/>
    <property type="project" value="UniProtKB-EC"/>
</dbReference>
<dbReference type="AlphaFoldDB" id="A0A0B6ZSF2"/>
<evidence type="ECO:0000256" key="2">
    <source>
        <dbReference type="ARBA" id="ARBA00012168"/>
    </source>
</evidence>
<dbReference type="InterPro" id="IPR014033">
    <property type="entry name" value="Arginase"/>
</dbReference>
<proteinExistence type="inferred from homology"/>
<protein>
    <recommendedName>
        <fullName evidence="3 13">Arginase</fullName>
        <ecNumber evidence="2 13">3.5.3.1</ecNumber>
    </recommendedName>
</protein>
<evidence type="ECO:0000256" key="4">
    <source>
        <dbReference type="ARBA" id="ARBA00022436"/>
    </source>
</evidence>
<keyword evidence="6 10" id="KW-0479">Metal-binding</keyword>
<comment type="pathway">
    <text evidence="1 13">Nitrogen metabolism; urea cycle; L-ornithine and urea from L-arginine: step 1/1.</text>
</comment>
<evidence type="ECO:0000313" key="14">
    <source>
        <dbReference type="EMBL" id="CEK70766.1"/>
    </source>
</evidence>
<evidence type="ECO:0000256" key="10">
    <source>
        <dbReference type="PIRSR" id="PIRSR036979-1"/>
    </source>
</evidence>
<dbReference type="UniPathway" id="UPA00158">
    <property type="reaction ID" value="UER00270"/>
</dbReference>
<feature type="binding site" evidence="10">
    <location>
        <position position="125"/>
    </location>
    <ligand>
        <name>Mn(2+)</name>
        <dbReference type="ChEBI" id="CHEBI:29035"/>
        <label>1</label>
    </ligand>
</feature>
<dbReference type="PIRSF" id="PIRSF036979">
    <property type="entry name" value="Arginase"/>
    <property type="match status" value="1"/>
</dbReference>
<comment type="similarity">
    <text evidence="11 12">Belongs to the arginase family.</text>
</comment>
<dbReference type="PRINTS" id="PR00116">
    <property type="entry name" value="ARGINASE"/>
</dbReference>
<dbReference type="InterPro" id="IPR020855">
    <property type="entry name" value="Ureohydrolase_Mn_BS"/>
</dbReference>
<evidence type="ECO:0000256" key="6">
    <source>
        <dbReference type="ARBA" id="ARBA00022723"/>
    </source>
</evidence>
<comment type="catalytic activity">
    <reaction evidence="9 13">
        <text>L-arginine + H2O = urea + L-ornithine</text>
        <dbReference type="Rhea" id="RHEA:20569"/>
        <dbReference type="ChEBI" id="CHEBI:15377"/>
        <dbReference type="ChEBI" id="CHEBI:16199"/>
        <dbReference type="ChEBI" id="CHEBI:32682"/>
        <dbReference type="ChEBI" id="CHEBI:46911"/>
        <dbReference type="EC" id="3.5.3.1"/>
    </reaction>
</comment>
<dbReference type="GO" id="GO:0005829">
    <property type="term" value="C:cytosol"/>
    <property type="evidence" value="ECO:0007669"/>
    <property type="project" value="TreeGrafter"/>
</dbReference>
<evidence type="ECO:0000256" key="9">
    <source>
        <dbReference type="ARBA" id="ARBA00047391"/>
    </source>
</evidence>
<keyword evidence="8 10" id="KW-0464">Manganese</keyword>
<feature type="binding site" evidence="10">
    <location>
        <position position="102"/>
    </location>
    <ligand>
        <name>Mn(2+)</name>
        <dbReference type="ChEBI" id="CHEBI:29035"/>
        <label>1</label>
    </ligand>
</feature>
<dbReference type="PROSITE" id="PS01053">
    <property type="entry name" value="ARGINASE_1"/>
    <property type="match status" value="1"/>
</dbReference>
<dbReference type="PANTHER" id="PTHR43782">
    <property type="entry name" value="ARGINASE"/>
    <property type="match status" value="1"/>
</dbReference>
<dbReference type="NCBIfam" id="TIGR01229">
    <property type="entry name" value="rocF_arginase"/>
    <property type="match status" value="1"/>
</dbReference>
<dbReference type="GO" id="GO:0000050">
    <property type="term" value="P:urea cycle"/>
    <property type="evidence" value="ECO:0007669"/>
    <property type="project" value="UniProtKB-UniPathway"/>
</dbReference>
<dbReference type="InterPro" id="IPR006035">
    <property type="entry name" value="Ureohydrolase"/>
</dbReference>
<evidence type="ECO:0000256" key="13">
    <source>
        <dbReference type="RuleBase" id="RU361159"/>
    </source>
</evidence>
<organism evidence="14">
    <name type="scientific">Arion vulgaris</name>
    <dbReference type="NCBI Taxonomy" id="1028688"/>
    <lineage>
        <taxon>Eukaryota</taxon>
        <taxon>Metazoa</taxon>
        <taxon>Spiralia</taxon>
        <taxon>Lophotrochozoa</taxon>
        <taxon>Mollusca</taxon>
        <taxon>Gastropoda</taxon>
        <taxon>Heterobranchia</taxon>
        <taxon>Euthyneura</taxon>
        <taxon>Panpulmonata</taxon>
        <taxon>Eupulmonata</taxon>
        <taxon>Stylommatophora</taxon>
        <taxon>Helicina</taxon>
        <taxon>Arionoidea</taxon>
        <taxon>Arionidae</taxon>
        <taxon>Arion</taxon>
    </lineage>
</organism>
<dbReference type="GO" id="GO:0010121">
    <property type="term" value="P:L-arginine catabolic process to proline via ornithine"/>
    <property type="evidence" value="ECO:0007669"/>
    <property type="project" value="UniProtKB-ARBA"/>
</dbReference>
<feature type="binding site" evidence="10">
    <location>
        <position position="129"/>
    </location>
    <ligand>
        <name>Mn(2+)</name>
        <dbReference type="ChEBI" id="CHEBI:29035"/>
        <label>1</label>
    </ligand>
</feature>
<dbReference type="PANTHER" id="PTHR43782:SF3">
    <property type="entry name" value="ARGINASE"/>
    <property type="match status" value="1"/>
</dbReference>
<reference evidence="14" key="1">
    <citation type="submission" date="2014-12" db="EMBL/GenBank/DDBJ databases">
        <title>Insight into the proteome of Arion vulgaris.</title>
        <authorList>
            <person name="Aradska J."/>
            <person name="Bulat T."/>
            <person name="Smidak R."/>
            <person name="Sarate P."/>
            <person name="Gangsoo J."/>
            <person name="Sialana F."/>
            <person name="Bilban M."/>
            <person name="Lubec G."/>
        </authorList>
    </citation>
    <scope>NUCLEOTIDE SEQUENCE</scope>
    <source>
        <tissue evidence="14">Skin</tissue>
    </source>
</reference>
<evidence type="ECO:0000256" key="12">
    <source>
        <dbReference type="RuleBase" id="RU003684"/>
    </source>
</evidence>
<dbReference type="SUPFAM" id="SSF52768">
    <property type="entry name" value="Arginase/deacetylase"/>
    <property type="match status" value="1"/>
</dbReference>
<keyword evidence="4 13" id="KW-0835">Urea cycle</keyword>